<keyword evidence="2" id="KW-0560">Oxidoreductase</keyword>
<dbReference type="SUPFAM" id="SSF54909">
    <property type="entry name" value="Dimeric alpha+beta barrel"/>
    <property type="match status" value="1"/>
</dbReference>
<evidence type="ECO:0000259" key="1">
    <source>
        <dbReference type="PROSITE" id="PS51725"/>
    </source>
</evidence>
<sequence length="107" mass="12197">MFTFIDRLTVTGDAAEFERVIAEISRHMATQPGFRSHRFYQSQRDPKVYVEIAEWESAEHHRQATATDGFRQPLQTVIKHAEVDFAPYTLRAQHSADAHDAPAGATR</sequence>
<dbReference type="GO" id="GO:0004497">
    <property type="term" value="F:monooxygenase activity"/>
    <property type="evidence" value="ECO:0007669"/>
    <property type="project" value="UniProtKB-KW"/>
</dbReference>
<dbReference type="InterPro" id="IPR011008">
    <property type="entry name" value="Dimeric_a/b-barrel"/>
</dbReference>
<organism evidence="2 3">
    <name type="scientific">Dactylosporangium aurantiacum</name>
    <dbReference type="NCBI Taxonomy" id="35754"/>
    <lineage>
        <taxon>Bacteria</taxon>
        <taxon>Bacillati</taxon>
        <taxon>Actinomycetota</taxon>
        <taxon>Actinomycetes</taxon>
        <taxon>Micromonosporales</taxon>
        <taxon>Micromonosporaceae</taxon>
        <taxon>Dactylosporangium</taxon>
    </lineage>
</organism>
<evidence type="ECO:0000313" key="2">
    <source>
        <dbReference type="EMBL" id="UWZ52386.1"/>
    </source>
</evidence>
<dbReference type="PROSITE" id="PS51725">
    <property type="entry name" value="ABM"/>
    <property type="match status" value="1"/>
</dbReference>
<dbReference type="Gene3D" id="3.30.70.100">
    <property type="match status" value="1"/>
</dbReference>
<feature type="domain" description="ABM" evidence="1">
    <location>
        <begin position="2"/>
        <end position="90"/>
    </location>
</feature>
<name>A0A9Q9IC08_9ACTN</name>
<dbReference type="RefSeq" id="WP_052386127.1">
    <property type="nucleotide sequence ID" value="NZ_CP073767.1"/>
</dbReference>
<reference evidence="2" key="1">
    <citation type="submission" date="2021-04" db="EMBL/GenBank/DDBJ databases">
        <title>Dactylosporangium aurantiacum NRRL B-8018 full assembly.</title>
        <authorList>
            <person name="Hartkoorn R.C."/>
            <person name="Beaudoing E."/>
            <person name="Hot D."/>
        </authorList>
    </citation>
    <scope>NUCLEOTIDE SEQUENCE</scope>
    <source>
        <strain evidence="2">NRRL B-8018</strain>
    </source>
</reference>
<accession>A0A9Q9IC08</accession>
<dbReference type="Proteomes" id="UP001058003">
    <property type="component" value="Chromosome"/>
</dbReference>
<dbReference type="InterPro" id="IPR007138">
    <property type="entry name" value="ABM_dom"/>
</dbReference>
<keyword evidence="3" id="KW-1185">Reference proteome</keyword>
<dbReference type="KEGG" id="daur:Daura_37885"/>
<protein>
    <submittedName>
        <fullName evidence="2">Antibiotic biosynthesis monooxygenase</fullName>
    </submittedName>
</protein>
<dbReference type="Pfam" id="PF03992">
    <property type="entry name" value="ABM"/>
    <property type="match status" value="1"/>
</dbReference>
<dbReference type="AlphaFoldDB" id="A0A9Q9IC08"/>
<gene>
    <name evidence="2" type="ORF">Daura_37885</name>
</gene>
<evidence type="ECO:0000313" key="3">
    <source>
        <dbReference type="Proteomes" id="UP001058003"/>
    </source>
</evidence>
<dbReference type="EMBL" id="CP073767">
    <property type="protein sequence ID" value="UWZ52386.1"/>
    <property type="molecule type" value="Genomic_DNA"/>
</dbReference>
<proteinExistence type="predicted"/>
<dbReference type="OrthoDB" id="3382888at2"/>
<keyword evidence="2" id="KW-0503">Monooxygenase</keyword>